<keyword evidence="2" id="KW-0067">ATP-binding</keyword>
<accession>A0A3E2B2K3</accession>
<dbReference type="Pfam" id="PF04326">
    <property type="entry name" value="SLFN_AlbA_2"/>
    <property type="match status" value="1"/>
</dbReference>
<keyword evidence="3" id="KW-1185">Reference proteome</keyword>
<dbReference type="Gene3D" id="3.30.565.60">
    <property type="match status" value="1"/>
</dbReference>
<protein>
    <submittedName>
        <fullName evidence="2">ATP-binding protein</fullName>
    </submittedName>
</protein>
<name>A0A3E2B2K3_9FIRM</name>
<evidence type="ECO:0000259" key="1">
    <source>
        <dbReference type="Pfam" id="PF04326"/>
    </source>
</evidence>
<dbReference type="EMBL" id="QQRQ01000014">
    <property type="protein sequence ID" value="RFT06214.1"/>
    <property type="molecule type" value="Genomic_DNA"/>
</dbReference>
<keyword evidence="2" id="KW-0547">Nucleotide-binding</keyword>
<proteinExistence type="predicted"/>
<feature type="domain" description="Schlafen AlbA-2" evidence="1">
    <location>
        <begin position="12"/>
        <end position="137"/>
    </location>
</feature>
<dbReference type="PANTHER" id="PTHR30595:SF6">
    <property type="entry name" value="SCHLAFEN ALBA-2 DOMAIN-CONTAINING PROTEIN"/>
    <property type="match status" value="1"/>
</dbReference>
<organism evidence="2 3">
    <name type="scientific">Evtepia gabavorous</name>
    <dbReference type="NCBI Taxonomy" id="2211183"/>
    <lineage>
        <taxon>Bacteria</taxon>
        <taxon>Bacillati</taxon>
        <taxon>Bacillota</taxon>
        <taxon>Clostridia</taxon>
        <taxon>Eubacteriales</taxon>
        <taxon>Evtepia</taxon>
    </lineage>
</organism>
<dbReference type="RefSeq" id="WP_021920324.1">
    <property type="nucleotide sequence ID" value="NZ_CAKXKJ010000007.1"/>
</dbReference>
<evidence type="ECO:0000313" key="3">
    <source>
        <dbReference type="Proteomes" id="UP000260649"/>
    </source>
</evidence>
<dbReference type="InterPro" id="IPR038475">
    <property type="entry name" value="RecG_C_sf"/>
</dbReference>
<dbReference type="AlphaFoldDB" id="A0A3E2B2K3"/>
<evidence type="ECO:0000313" key="2">
    <source>
        <dbReference type="EMBL" id="RFT06214.1"/>
    </source>
</evidence>
<dbReference type="InterPro" id="IPR038461">
    <property type="entry name" value="Schlafen_AlbA_2_dom_sf"/>
</dbReference>
<reference evidence="2 3" key="1">
    <citation type="submission" date="2018-07" db="EMBL/GenBank/DDBJ databases">
        <title>GABA Modulating Bacteria of the Human Gut Microbiota.</title>
        <authorList>
            <person name="Strandwitz P."/>
            <person name="Kim K.H."/>
            <person name="Terekhova D."/>
            <person name="Liu J.K."/>
            <person name="Sharma A."/>
            <person name="Levering J."/>
            <person name="Mcdonald D."/>
            <person name="Dietrich D."/>
            <person name="Ramadhar T.R."/>
            <person name="Lekbua A."/>
            <person name="Mroue N."/>
            <person name="Liston C."/>
            <person name="Stewart E.J."/>
            <person name="Dubin M.J."/>
            <person name="Zengler K."/>
            <person name="Knight R."/>
            <person name="Gilbert J.A."/>
            <person name="Clardy J."/>
            <person name="Lewis K."/>
        </authorList>
    </citation>
    <scope>NUCLEOTIDE SEQUENCE [LARGE SCALE GENOMIC DNA]</scope>
    <source>
        <strain evidence="2 3">KLE1738</strain>
    </source>
</reference>
<sequence>MIDLNHIARYQENNRIEAKKAAGGFPHSLWETYSAFANTIGGLILLGVEEARDKTLRVTGIPDGPGYVRLFWQTVQDPAKVSANILQPQDVTLHTIAGKEVLVISVPQAERHQRPVYIGDSPFTGAYRRDGEGDYHCSPDEVRAMLRDRDDAPADLAVLESRGPEVLSGETLRQFRLCMVMRQPDHPWNALPDDQFLPAAGILGPGQGGKLHPTLAGLLLLGKRKALRAVFPAFRLEYRETDTGFCLSTLRPGPPENVFSFYTMVSRRLTAVSSLLAQDPGEGEALAGALREAVLNAVLHADYFSRGGLTIQRTAAELTVSNGGLLRVSPEQAQAGRAADPRNRGLIQLFSLVRLATGTGQGLHGIYALWARRGWQTPTLSQAFRTGVTQLSLPLPPQTFSSAELTQRQIIAYLTDHVTAGVKTLAQELGLPDGEVQAGLDALLGRDLVVRQGRSYRLRA</sequence>
<dbReference type="GeneID" id="97995742"/>
<dbReference type="Proteomes" id="UP000260649">
    <property type="component" value="Unassembled WGS sequence"/>
</dbReference>
<dbReference type="GO" id="GO:0005524">
    <property type="term" value="F:ATP binding"/>
    <property type="evidence" value="ECO:0007669"/>
    <property type="project" value="UniProtKB-KW"/>
</dbReference>
<comment type="caution">
    <text evidence="2">The sequence shown here is derived from an EMBL/GenBank/DDBJ whole genome shotgun (WGS) entry which is preliminary data.</text>
</comment>
<dbReference type="PANTHER" id="PTHR30595">
    <property type="entry name" value="GLPR-RELATED TRANSCRIPTIONAL REPRESSOR"/>
    <property type="match status" value="1"/>
</dbReference>
<dbReference type="OrthoDB" id="9768354at2"/>
<gene>
    <name evidence="2" type="ORF">DV520_08360</name>
</gene>
<dbReference type="Gene3D" id="3.30.950.30">
    <property type="entry name" value="Schlafen, AAA domain"/>
    <property type="match status" value="1"/>
</dbReference>
<dbReference type="InterPro" id="IPR007421">
    <property type="entry name" value="Schlafen_AlbA_2_dom"/>
</dbReference>